<evidence type="ECO:0000256" key="11">
    <source>
        <dbReference type="ARBA" id="ARBA00049902"/>
    </source>
</evidence>
<evidence type="ECO:0000259" key="13">
    <source>
        <dbReference type="Pfam" id="PF00912"/>
    </source>
</evidence>
<evidence type="ECO:0000256" key="7">
    <source>
        <dbReference type="ARBA" id="ARBA00022679"/>
    </source>
</evidence>
<dbReference type="GO" id="GO:0009252">
    <property type="term" value="P:peptidoglycan biosynthetic process"/>
    <property type="evidence" value="ECO:0007669"/>
    <property type="project" value="UniProtKB-UniPathway"/>
</dbReference>
<dbReference type="GO" id="GO:0030288">
    <property type="term" value="C:outer membrane-bounded periplasmic space"/>
    <property type="evidence" value="ECO:0007669"/>
    <property type="project" value="TreeGrafter"/>
</dbReference>
<dbReference type="SUPFAM" id="SSF53955">
    <property type="entry name" value="Lysozyme-like"/>
    <property type="match status" value="1"/>
</dbReference>
<evidence type="ECO:0000259" key="12">
    <source>
        <dbReference type="Pfam" id="PF00905"/>
    </source>
</evidence>
<evidence type="ECO:0000256" key="8">
    <source>
        <dbReference type="ARBA" id="ARBA00022801"/>
    </source>
</evidence>
<evidence type="ECO:0000256" key="5">
    <source>
        <dbReference type="ARBA" id="ARBA00022670"/>
    </source>
</evidence>
<dbReference type="UniPathway" id="UPA00219"/>
<comment type="caution">
    <text evidence="15">The sequence shown here is derived from an EMBL/GenBank/DDBJ whole genome shotgun (WGS) entry which is preliminary data.</text>
</comment>
<feature type="domain" description="Penicillin-binding C-terminal" evidence="14">
    <location>
        <begin position="602"/>
        <end position="687"/>
    </location>
</feature>
<comment type="similarity">
    <text evidence="2">In the C-terminal section; belongs to the transpeptidase family.</text>
</comment>
<dbReference type="Pfam" id="PF00905">
    <property type="entry name" value="Transpeptidase"/>
    <property type="match status" value="1"/>
</dbReference>
<dbReference type="InterPro" id="IPR009647">
    <property type="entry name" value="PBP_C"/>
</dbReference>
<comment type="pathway">
    <text evidence="1">Cell wall biogenesis; peptidoglycan biosynthesis.</text>
</comment>
<dbReference type="OrthoDB" id="9766909at2"/>
<accession>A0A3D9YYE6</accession>
<dbReference type="AlphaFoldDB" id="A0A3D9YYE6"/>
<dbReference type="EC" id="2.4.99.28" evidence="10"/>
<keyword evidence="6" id="KW-0328">Glycosyltransferase</keyword>
<protein>
    <recommendedName>
        <fullName evidence="10">peptidoglycan glycosyltransferase</fullName>
        <ecNumber evidence="10">2.4.99.28</ecNumber>
    </recommendedName>
</protein>
<evidence type="ECO:0000256" key="10">
    <source>
        <dbReference type="ARBA" id="ARBA00044770"/>
    </source>
</evidence>
<evidence type="ECO:0000256" key="1">
    <source>
        <dbReference type="ARBA" id="ARBA00004752"/>
    </source>
</evidence>
<dbReference type="RefSeq" id="WP_115835947.1">
    <property type="nucleotide sequence ID" value="NZ_CP025086.1"/>
</dbReference>
<evidence type="ECO:0000256" key="3">
    <source>
        <dbReference type="ARBA" id="ARBA00007739"/>
    </source>
</evidence>
<dbReference type="PANTHER" id="PTHR32282">
    <property type="entry name" value="BINDING PROTEIN TRANSPEPTIDASE, PUTATIVE-RELATED"/>
    <property type="match status" value="1"/>
</dbReference>
<dbReference type="SUPFAM" id="SSF56601">
    <property type="entry name" value="beta-lactamase/transpeptidase-like"/>
    <property type="match status" value="1"/>
</dbReference>
<dbReference type="EMBL" id="QUMO01000002">
    <property type="protein sequence ID" value="REF87784.1"/>
    <property type="molecule type" value="Genomic_DNA"/>
</dbReference>
<proteinExistence type="inferred from homology"/>
<evidence type="ECO:0000256" key="6">
    <source>
        <dbReference type="ARBA" id="ARBA00022676"/>
    </source>
</evidence>
<dbReference type="Proteomes" id="UP000256900">
    <property type="component" value="Unassembled WGS sequence"/>
</dbReference>
<keyword evidence="9" id="KW-0511">Multifunctional enzyme</keyword>
<dbReference type="InterPro" id="IPR036950">
    <property type="entry name" value="PBP_transglycosylase"/>
</dbReference>
<dbReference type="GO" id="GO:0008955">
    <property type="term" value="F:peptidoglycan glycosyltransferase activity"/>
    <property type="evidence" value="ECO:0007669"/>
    <property type="project" value="UniProtKB-EC"/>
</dbReference>
<keyword evidence="8" id="KW-0378">Hydrolase</keyword>
<dbReference type="InterPro" id="IPR023346">
    <property type="entry name" value="Lysozyme-like_dom_sf"/>
</dbReference>
<dbReference type="GO" id="GO:0006508">
    <property type="term" value="P:proteolysis"/>
    <property type="evidence" value="ECO:0007669"/>
    <property type="project" value="UniProtKB-KW"/>
</dbReference>
<keyword evidence="4" id="KW-0121">Carboxypeptidase</keyword>
<gene>
    <name evidence="15" type="ORF">DES32_1414</name>
</gene>
<comment type="catalytic activity">
    <reaction evidence="11">
        <text>[GlcNAc-(1-&gt;4)-Mur2Ac(oyl-L-Ala-gamma-D-Glu-L-Lys-D-Ala-D-Ala)](n)-di-trans,octa-cis-undecaprenyl diphosphate + beta-D-GlcNAc-(1-&gt;4)-Mur2Ac(oyl-L-Ala-gamma-D-Glu-L-Lys-D-Ala-D-Ala)-di-trans,octa-cis-undecaprenyl diphosphate = [GlcNAc-(1-&gt;4)-Mur2Ac(oyl-L-Ala-gamma-D-Glu-L-Lys-D-Ala-D-Ala)](n+1)-di-trans,octa-cis-undecaprenyl diphosphate + di-trans,octa-cis-undecaprenyl diphosphate + H(+)</text>
        <dbReference type="Rhea" id="RHEA:23708"/>
        <dbReference type="Rhea" id="RHEA-COMP:9602"/>
        <dbReference type="Rhea" id="RHEA-COMP:9603"/>
        <dbReference type="ChEBI" id="CHEBI:15378"/>
        <dbReference type="ChEBI" id="CHEBI:58405"/>
        <dbReference type="ChEBI" id="CHEBI:60033"/>
        <dbReference type="ChEBI" id="CHEBI:78435"/>
        <dbReference type="EC" id="2.4.99.28"/>
    </reaction>
</comment>
<comment type="similarity">
    <text evidence="3">In the N-terminal section; belongs to the glycosyltransferase 51 family.</text>
</comment>
<evidence type="ECO:0000256" key="4">
    <source>
        <dbReference type="ARBA" id="ARBA00022645"/>
    </source>
</evidence>
<dbReference type="NCBIfam" id="TIGR02073">
    <property type="entry name" value="PBP_1c"/>
    <property type="match status" value="1"/>
</dbReference>
<dbReference type="GO" id="GO:0004180">
    <property type="term" value="F:carboxypeptidase activity"/>
    <property type="evidence" value="ECO:0007669"/>
    <property type="project" value="UniProtKB-KW"/>
</dbReference>
<dbReference type="GO" id="GO:0008658">
    <property type="term" value="F:penicillin binding"/>
    <property type="evidence" value="ECO:0007669"/>
    <property type="project" value="InterPro"/>
</dbReference>
<dbReference type="InterPro" id="IPR011815">
    <property type="entry name" value="PBP_1c"/>
</dbReference>
<dbReference type="InterPro" id="IPR001264">
    <property type="entry name" value="Glyco_trans_51"/>
</dbReference>
<dbReference type="InterPro" id="IPR050396">
    <property type="entry name" value="Glycosyltr_51/Transpeptidase"/>
</dbReference>
<evidence type="ECO:0000256" key="2">
    <source>
        <dbReference type="ARBA" id="ARBA00007090"/>
    </source>
</evidence>
<feature type="domain" description="Glycosyl transferase family 51" evidence="13">
    <location>
        <begin position="53"/>
        <end position="228"/>
    </location>
</feature>
<dbReference type="Gene3D" id="3.40.710.10">
    <property type="entry name" value="DD-peptidase/beta-lactamase superfamily"/>
    <property type="match status" value="1"/>
</dbReference>
<dbReference type="PANTHER" id="PTHR32282:SF15">
    <property type="entry name" value="PENICILLIN-BINDING PROTEIN 1C"/>
    <property type="match status" value="1"/>
</dbReference>
<dbReference type="Pfam" id="PF06832">
    <property type="entry name" value="BiPBP_C"/>
    <property type="match status" value="1"/>
</dbReference>
<dbReference type="InterPro" id="IPR012338">
    <property type="entry name" value="Beta-lactam/transpept-like"/>
</dbReference>
<keyword evidence="7" id="KW-0808">Transferase</keyword>
<keyword evidence="5" id="KW-0645">Protease</keyword>
<dbReference type="InterPro" id="IPR001460">
    <property type="entry name" value="PCN-bd_Tpept"/>
</dbReference>
<feature type="domain" description="Penicillin-binding protein transpeptidase" evidence="12">
    <location>
        <begin position="306"/>
        <end position="527"/>
    </location>
</feature>
<evidence type="ECO:0000256" key="9">
    <source>
        <dbReference type="ARBA" id="ARBA00023268"/>
    </source>
</evidence>
<dbReference type="Pfam" id="PF00912">
    <property type="entry name" value="Transgly"/>
    <property type="match status" value="1"/>
</dbReference>
<name>A0A3D9YYE6_9HYPH</name>
<evidence type="ECO:0000313" key="15">
    <source>
        <dbReference type="EMBL" id="REF87784.1"/>
    </source>
</evidence>
<organism evidence="15 16">
    <name type="scientific">Methylovirgula ligni</name>
    <dbReference type="NCBI Taxonomy" id="569860"/>
    <lineage>
        <taxon>Bacteria</taxon>
        <taxon>Pseudomonadati</taxon>
        <taxon>Pseudomonadota</taxon>
        <taxon>Alphaproteobacteria</taxon>
        <taxon>Hyphomicrobiales</taxon>
        <taxon>Beijerinckiaceae</taxon>
        <taxon>Methylovirgula</taxon>
    </lineage>
</organism>
<evidence type="ECO:0000313" key="16">
    <source>
        <dbReference type="Proteomes" id="UP000256900"/>
    </source>
</evidence>
<reference evidence="15 16" key="1">
    <citation type="submission" date="2018-08" db="EMBL/GenBank/DDBJ databases">
        <title>Genomic Encyclopedia of Type Strains, Phase IV (KMG-IV): sequencing the most valuable type-strain genomes for metagenomic binning, comparative biology and taxonomic classification.</title>
        <authorList>
            <person name="Goeker M."/>
        </authorList>
    </citation>
    <scope>NUCLEOTIDE SEQUENCE [LARGE SCALE GENOMIC DNA]</scope>
    <source>
        <strain evidence="15 16">BW863</strain>
    </source>
</reference>
<sequence>MKPRYWLALFSLAIVAAGYSLSWAWDGYFASLHPLDLATSERTSPEVLDRDGKLLRAFTMPDGRWRLPVSLPDIDPRFVAMLLAYEDHRFYEHHGVDLEALARAAAQFATRGRIVSGGSTLTMQVARLLEPRKERSAAAKVKQMARALQLEQQYAKPIILDLYFVLAPYGGNIEGVRAASLAYFGKEPKRLSVAEAALLVALPQAPEARRPDRFPARARTARDRVLERAYRRGVITLAERDEAMQQNVPHSRLAFPHLAPHAAEAALRADKEHGTHRLTLSAGWQAALERLAHESAQRLGPRISVAILVVDNATGEIRAHVGGADYFSASRAGAIDMTRALRSPGSALKPFIYALAFESGVAHPETVLDDRPVHFGQYAPEDFDLGFEGTVTARHALQMSLNLPAVELLNAVGPERFLARLRSAGADVELPEDQPPGLAIGLGGVGIKLTDLVKLYAGLARGGSVPTLHERVLGALASHARICEPVSAWYVADILRGAPPPDNAPYNRLAFKTGTSYGYRDAWAVGFDRRNTIGVWVGRPDNAAVPGLIGRVAAAPILFDAFARVGSSYEIIPKPADALVARTADLPPPLRQLSDDHAAEAGDGDTQALKIVYPPNGARVDLGLSAPDGSDLALKAEGGVPPFRWMVNGAPVGTPDPRRDSEWTPDGAGFARISVMDAKGQSDSVQVRLQ</sequence>
<evidence type="ECO:0000259" key="14">
    <source>
        <dbReference type="Pfam" id="PF06832"/>
    </source>
</evidence>
<dbReference type="Gene3D" id="1.10.3810.10">
    <property type="entry name" value="Biosynthetic peptidoglycan transglycosylase-like"/>
    <property type="match status" value="1"/>
</dbReference>
<keyword evidence="16" id="KW-1185">Reference proteome</keyword>